<evidence type="ECO:0000256" key="1">
    <source>
        <dbReference type="SAM" id="MobiDB-lite"/>
    </source>
</evidence>
<name>A0A7I9XXV4_9MYCO</name>
<sequence>MIEEFQIVVAGNPEDFGNPELRETIEQIVANGIGVADSSHVTTVRSAENDLRPAAGPLSCGPWQSGNPAKS</sequence>
<gene>
    <name evidence="2" type="ORF">MBOT_19780</name>
</gene>
<evidence type="ECO:0000313" key="3">
    <source>
        <dbReference type="Proteomes" id="UP000465361"/>
    </source>
</evidence>
<dbReference type="AlphaFoldDB" id="A0A7I9XXV4"/>
<reference evidence="2 3" key="1">
    <citation type="journal article" date="2019" name="Emerg. Microbes Infect.">
        <title>Comprehensive subspecies identification of 175 nontuberculous mycobacteria species based on 7547 genomic profiles.</title>
        <authorList>
            <person name="Matsumoto Y."/>
            <person name="Kinjo T."/>
            <person name="Motooka D."/>
            <person name="Nabeya D."/>
            <person name="Jung N."/>
            <person name="Uechi K."/>
            <person name="Horii T."/>
            <person name="Iida T."/>
            <person name="Fujita J."/>
            <person name="Nakamura S."/>
        </authorList>
    </citation>
    <scope>NUCLEOTIDE SEQUENCE [LARGE SCALE GENOMIC DNA]</scope>
    <source>
        <strain evidence="2 3">JCM 17322</strain>
    </source>
</reference>
<dbReference type="Proteomes" id="UP000465361">
    <property type="component" value="Unassembled WGS sequence"/>
</dbReference>
<feature type="region of interest" description="Disordered" evidence="1">
    <location>
        <begin position="50"/>
        <end position="71"/>
    </location>
</feature>
<organism evidence="2 3">
    <name type="scientific">Mycobacterium botniense</name>
    <dbReference type="NCBI Taxonomy" id="84962"/>
    <lineage>
        <taxon>Bacteria</taxon>
        <taxon>Bacillati</taxon>
        <taxon>Actinomycetota</taxon>
        <taxon>Actinomycetes</taxon>
        <taxon>Mycobacteriales</taxon>
        <taxon>Mycobacteriaceae</taxon>
        <taxon>Mycobacterium</taxon>
    </lineage>
</organism>
<evidence type="ECO:0000313" key="2">
    <source>
        <dbReference type="EMBL" id="GFG74613.1"/>
    </source>
</evidence>
<proteinExistence type="predicted"/>
<protein>
    <submittedName>
        <fullName evidence="2">Uncharacterized protein</fullName>
    </submittedName>
</protein>
<dbReference type="EMBL" id="BLKW01000002">
    <property type="protein sequence ID" value="GFG74613.1"/>
    <property type="molecule type" value="Genomic_DNA"/>
</dbReference>
<accession>A0A7I9XXV4</accession>
<keyword evidence="3" id="KW-1185">Reference proteome</keyword>
<feature type="compositionally biased region" description="Polar residues" evidence="1">
    <location>
        <begin position="62"/>
        <end position="71"/>
    </location>
</feature>
<comment type="caution">
    <text evidence="2">The sequence shown here is derived from an EMBL/GenBank/DDBJ whole genome shotgun (WGS) entry which is preliminary data.</text>
</comment>